<organism evidence="2">
    <name type="scientific">marine sediment metagenome</name>
    <dbReference type="NCBI Taxonomy" id="412755"/>
    <lineage>
        <taxon>unclassified sequences</taxon>
        <taxon>metagenomes</taxon>
        <taxon>ecological metagenomes</taxon>
    </lineage>
</organism>
<keyword evidence="1" id="KW-1133">Transmembrane helix</keyword>
<dbReference type="EMBL" id="BARV01010707">
    <property type="protein sequence ID" value="GAI15414.1"/>
    <property type="molecule type" value="Genomic_DNA"/>
</dbReference>
<gene>
    <name evidence="2" type="ORF">S06H3_20626</name>
</gene>
<keyword evidence="1" id="KW-0812">Transmembrane</keyword>
<proteinExistence type="predicted"/>
<feature type="transmembrane region" description="Helical" evidence="1">
    <location>
        <begin position="111"/>
        <end position="132"/>
    </location>
</feature>
<feature type="non-terminal residue" evidence="2">
    <location>
        <position position="1"/>
    </location>
</feature>
<accession>X1N9V1</accession>
<evidence type="ECO:0000313" key="2">
    <source>
        <dbReference type="EMBL" id="GAI15414.1"/>
    </source>
</evidence>
<name>X1N9V1_9ZZZZ</name>
<comment type="caution">
    <text evidence="2">The sequence shown here is derived from an EMBL/GenBank/DDBJ whole genome shotgun (WGS) entry which is preliminary data.</text>
</comment>
<sequence length="136" mass="16436">LGEDDYSDEIIFTPIDYSYLEFDLKINDSYELSRINIGEFVNNPKNNIFRIEKNYFSRLKEKPWYKIHPFSEFFKKLYVNKISTLIYVFILGIIIIEVLRIGVFYNNKRKTIYLIISYIVLIFIDFGIYLFLKKIV</sequence>
<reference evidence="2" key="1">
    <citation type="journal article" date="2014" name="Front. Microbiol.">
        <title>High frequency of phylogenetically diverse reductive dehalogenase-homologous genes in deep subseafloor sedimentary metagenomes.</title>
        <authorList>
            <person name="Kawai M."/>
            <person name="Futagami T."/>
            <person name="Toyoda A."/>
            <person name="Takaki Y."/>
            <person name="Nishi S."/>
            <person name="Hori S."/>
            <person name="Arai W."/>
            <person name="Tsubouchi T."/>
            <person name="Morono Y."/>
            <person name="Uchiyama I."/>
            <person name="Ito T."/>
            <person name="Fujiyama A."/>
            <person name="Inagaki F."/>
            <person name="Takami H."/>
        </authorList>
    </citation>
    <scope>NUCLEOTIDE SEQUENCE</scope>
    <source>
        <strain evidence="2">Expedition CK06-06</strain>
    </source>
</reference>
<protein>
    <submittedName>
        <fullName evidence="2">Uncharacterized protein</fullName>
    </submittedName>
</protein>
<dbReference type="AlphaFoldDB" id="X1N9V1"/>
<keyword evidence="1" id="KW-0472">Membrane</keyword>
<evidence type="ECO:0000256" key="1">
    <source>
        <dbReference type="SAM" id="Phobius"/>
    </source>
</evidence>
<feature type="transmembrane region" description="Helical" evidence="1">
    <location>
        <begin position="85"/>
        <end position="105"/>
    </location>
</feature>